<feature type="domain" description="Peptidase C45 hydrolase" evidence="1">
    <location>
        <begin position="156"/>
        <end position="355"/>
    </location>
</feature>
<dbReference type="NCBIfam" id="NF040521">
    <property type="entry name" value="C45_proenzyme"/>
    <property type="match status" value="1"/>
</dbReference>
<dbReference type="STRING" id="1797197.A2Y75_11490"/>
<dbReference type="AlphaFoldDB" id="A0A1F2WRH3"/>
<dbReference type="InterPro" id="IPR029055">
    <property type="entry name" value="Ntn_hydrolases_N"/>
</dbReference>
<protein>
    <recommendedName>
        <fullName evidence="1">Peptidase C45 hydrolase domain-containing protein</fullName>
    </recommendedName>
</protein>
<dbReference type="EMBL" id="MELK01000015">
    <property type="protein sequence ID" value="OFW59482.1"/>
    <property type="molecule type" value="Genomic_DNA"/>
</dbReference>
<dbReference type="InterPro" id="IPR005079">
    <property type="entry name" value="Peptidase_C45_hydrolase"/>
</dbReference>
<sequence length="424" mass="47228">MVAERNQTEVSPLDLGTTLGDANRLGKRQVRLFDLSGDHYEMGYQQGLQMREAIQRFAENLQQLEAFRSEKPLFLPSKLYLSLATRRAVGDMLEDVADHCAFQKIRMEGIAKGADVDESLLFMSLAAELIMPHANYRLGACTATAVTEERSAIGETMVIKNFDYPEFFQPYYVARCCQSTETNSTLDVTMAPMAGCHDGINQHGLCVSYNHAYGTDMAKANIPISLLVQQTLETCSTTREAIDFLCSGKRSGGANLLVADASGDTVTVELSSNFCGVREPREGLLINTNHYKCREMTSYDIPRNAYYTNKNVKALRGIRVHESSELRYSRAEQLLSEMELITMKDLLRVFSDHGESGRGDDNTICRHGPYFSTTCSIIMLPKSRRLLVTYGHPCDSVFTDFLDPLEAVGKEPQEADSVPADQGR</sequence>
<dbReference type="Gene3D" id="3.60.60.10">
    <property type="entry name" value="Penicillin V Acylase, Chain A"/>
    <property type="match status" value="1"/>
</dbReference>
<dbReference type="InterPro" id="IPR047801">
    <property type="entry name" value="Peptidase_C45"/>
</dbReference>
<organism evidence="2 3">
    <name type="scientific">Candidatus Solincola sediminis</name>
    <dbReference type="NCBI Taxonomy" id="1797199"/>
    <lineage>
        <taxon>Bacteria</taxon>
        <taxon>Bacillati</taxon>
        <taxon>Actinomycetota</taxon>
        <taxon>Candidatus Geothermincolia</taxon>
        <taxon>Candidatus Geothermincolales</taxon>
        <taxon>Candidatus Geothermincolaceae</taxon>
        <taxon>Candidatus Solincola</taxon>
    </lineage>
</organism>
<dbReference type="SUPFAM" id="SSF56235">
    <property type="entry name" value="N-terminal nucleophile aminohydrolases (Ntn hydrolases)"/>
    <property type="match status" value="1"/>
</dbReference>
<evidence type="ECO:0000313" key="2">
    <source>
        <dbReference type="EMBL" id="OFW59482.1"/>
    </source>
</evidence>
<name>A0A1F2WRH3_9ACTN</name>
<evidence type="ECO:0000259" key="1">
    <source>
        <dbReference type="Pfam" id="PF03417"/>
    </source>
</evidence>
<dbReference type="Pfam" id="PF03417">
    <property type="entry name" value="AAT"/>
    <property type="match status" value="1"/>
</dbReference>
<dbReference type="InterPro" id="IPR047794">
    <property type="entry name" value="C45_proenzyme-like"/>
</dbReference>
<proteinExistence type="predicted"/>
<accession>A0A1F2WRH3</accession>
<gene>
    <name evidence="2" type="ORF">A2Y75_11490</name>
</gene>
<dbReference type="PANTHER" id="PTHR34180:SF1">
    <property type="entry name" value="BETA-ALANYL-DOPAMINE_CARCININE HYDROLASE"/>
    <property type="match status" value="1"/>
</dbReference>
<evidence type="ECO:0000313" key="3">
    <source>
        <dbReference type="Proteomes" id="UP000177876"/>
    </source>
</evidence>
<dbReference type="PANTHER" id="PTHR34180">
    <property type="entry name" value="PEPTIDASE C45"/>
    <property type="match status" value="1"/>
</dbReference>
<comment type="caution">
    <text evidence="2">The sequence shown here is derived from an EMBL/GenBank/DDBJ whole genome shotgun (WGS) entry which is preliminary data.</text>
</comment>
<dbReference type="Proteomes" id="UP000177876">
    <property type="component" value="Unassembled WGS sequence"/>
</dbReference>
<reference evidence="2 3" key="1">
    <citation type="journal article" date="2016" name="Nat. Commun.">
        <title>Thousands of microbial genomes shed light on interconnected biogeochemical processes in an aquifer system.</title>
        <authorList>
            <person name="Anantharaman K."/>
            <person name="Brown C.T."/>
            <person name="Hug L.A."/>
            <person name="Sharon I."/>
            <person name="Castelle C.J."/>
            <person name="Probst A.J."/>
            <person name="Thomas B.C."/>
            <person name="Singh A."/>
            <person name="Wilkins M.J."/>
            <person name="Karaoz U."/>
            <person name="Brodie E.L."/>
            <person name="Williams K.H."/>
            <person name="Hubbard S.S."/>
            <person name="Banfield J.F."/>
        </authorList>
    </citation>
    <scope>NUCLEOTIDE SEQUENCE [LARGE SCALE GENOMIC DNA]</scope>
</reference>